<feature type="region of interest" description="Disordered" evidence="1">
    <location>
        <begin position="289"/>
        <end position="317"/>
    </location>
</feature>
<gene>
    <name evidence="2" type="ORF">RUM43_006109</name>
</gene>
<evidence type="ECO:0000313" key="3">
    <source>
        <dbReference type="Proteomes" id="UP001372834"/>
    </source>
</evidence>
<feature type="compositionally biased region" description="Basic and acidic residues" evidence="1">
    <location>
        <begin position="399"/>
        <end position="414"/>
    </location>
</feature>
<feature type="region of interest" description="Disordered" evidence="1">
    <location>
        <begin position="383"/>
        <end position="509"/>
    </location>
</feature>
<sequence length="610" mass="67352">MTEVRKGWEINAEKLVEGFFSMMILLVLYKNYCKPSKTLSEEQLNAAVTAAAEEEDRALQAALEATSFYTALDKRRQSMENTSQVLLSPRFSSVGGGYSHLAPPLKDSVMQQRGKSLPGSVLQFGSAGSPSFFHRDDKCNYISREDDLDRHNSEYINSKNQLNIVPSRRVSSVTCFSADSAYLERRCSAFEMGLPVTPHFPRQSKEKLLGPKEPPWDYYYPIDIQVIQPTPEMSPTASERNLNEDHTVFGLQVPGIHDQMHNLSVNNLEIGLAPLASISSLGGFSQSSSNSTKTFNSVGSNTVEAQEKSVQDSTGSDSVFMDVDELATDSEFEYDGFDDDYSFCESKPKSQPGRTDVKALQFASFDSCDTSINQDVRSEIDEEEITGQQHPTSSGVKQHSTDFTRHPSLHEGTRVRRKLVKTYSEPRSSRASRGLPPPTEKSGCPPKRQMSSPSRRGDGAKPSTSSPKNTTGTSPKHRADANGGASSERDLNFLLPPSSEVSSGDGVTFIPLNHRSVSVTSSSPPTQGLNNDMPFQRAHKQLSLPSTQERRSRLQKQKNFAEEIRLASNKSIDEKTEETEPKTSSTLTVMPEDQQHLRVVSPSPSDVTQT</sequence>
<evidence type="ECO:0000313" key="2">
    <source>
        <dbReference type="EMBL" id="KAK6625810.1"/>
    </source>
</evidence>
<dbReference type="Proteomes" id="UP001372834">
    <property type="component" value="Unassembled WGS sequence"/>
</dbReference>
<feature type="compositionally biased region" description="Polar residues" evidence="1">
    <location>
        <begin position="386"/>
        <end position="398"/>
    </location>
</feature>
<comment type="caution">
    <text evidence="2">The sequence shown here is derived from an EMBL/GenBank/DDBJ whole genome shotgun (WGS) entry which is preliminary data.</text>
</comment>
<evidence type="ECO:0000256" key="1">
    <source>
        <dbReference type="SAM" id="MobiDB-lite"/>
    </source>
</evidence>
<reference evidence="2 3" key="1">
    <citation type="submission" date="2023-10" db="EMBL/GenBank/DDBJ databases">
        <title>Genomes of two closely related lineages of the louse Polyplax serrata with different host specificities.</title>
        <authorList>
            <person name="Martinu J."/>
            <person name="Tarabai H."/>
            <person name="Stefka J."/>
            <person name="Hypsa V."/>
        </authorList>
    </citation>
    <scope>NUCLEOTIDE SEQUENCE [LARGE SCALE GENOMIC DNA]</scope>
    <source>
        <strain evidence="2">HR10_N</strain>
    </source>
</reference>
<dbReference type="AlphaFoldDB" id="A0AAN8S3B8"/>
<organism evidence="2 3">
    <name type="scientific">Polyplax serrata</name>
    <name type="common">Common mouse louse</name>
    <dbReference type="NCBI Taxonomy" id="468196"/>
    <lineage>
        <taxon>Eukaryota</taxon>
        <taxon>Metazoa</taxon>
        <taxon>Ecdysozoa</taxon>
        <taxon>Arthropoda</taxon>
        <taxon>Hexapoda</taxon>
        <taxon>Insecta</taxon>
        <taxon>Pterygota</taxon>
        <taxon>Neoptera</taxon>
        <taxon>Paraneoptera</taxon>
        <taxon>Psocodea</taxon>
        <taxon>Troctomorpha</taxon>
        <taxon>Phthiraptera</taxon>
        <taxon>Anoplura</taxon>
        <taxon>Polyplacidae</taxon>
        <taxon>Polyplax</taxon>
    </lineage>
</organism>
<name>A0AAN8S3B8_POLSC</name>
<proteinExistence type="predicted"/>
<feature type="region of interest" description="Disordered" evidence="1">
    <location>
        <begin position="541"/>
        <end position="610"/>
    </location>
</feature>
<protein>
    <submittedName>
        <fullName evidence="2">Uncharacterized protein</fullName>
    </submittedName>
</protein>
<feature type="compositionally biased region" description="Polar residues" evidence="1">
    <location>
        <begin position="462"/>
        <end position="474"/>
    </location>
</feature>
<accession>A0AAN8S3B8</accession>
<feature type="compositionally biased region" description="Basic and acidic residues" evidence="1">
    <location>
        <begin position="559"/>
        <end position="581"/>
    </location>
</feature>
<dbReference type="EMBL" id="JAWJWE010000037">
    <property type="protein sequence ID" value="KAK6625810.1"/>
    <property type="molecule type" value="Genomic_DNA"/>
</dbReference>